<evidence type="ECO:0000256" key="1">
    <source>
        <dbReference type="ARBA" id="ARBA00006484"/>
    </source>
</evidence>
<dbReference type="SMART" id="SM00822">
    <property type="entry name" value="PKS_KR"/>
    <property type="match status" value="1"/>
</dbReference>
<accession>A0A517YJW5</accession>
<comment type="similarity">
    <text evidence="1 3">Belongs to the short-chain dehydrogenases/reductases (SDR) family.</text>
</comment>
<evidence type="ECO:0000256" key="3">
    <source>
        <dbReference type="RuleBase" id="RU000363"/>
    </source>
</evidence>
<dbReference type="RefSeq" id="WP_145096113.1">
    <property type="nucleotide sequence ID" value="NZ_CP036274.1"/>
</dbReference>
<dbReference type="KEGG" id="aagg:ETAA8_56580"/>
<dbReference type="InterPro" id="IPR002347">
    <property type="entry name" value="SDR_fam"/>
</dbReference>
<dbReference type="SUPFAM" id="SSF51735">
    <property type="entry name" value="NAD(P)-binding Rossmann-fold domains"/>
    <property type="match status" value="1"/>
</dbReference>
<dbReference type="FunFam" id="3.40.50.720:FF:000215">
    <property type="entry name" value="3-hydroxyacyl-CoA dehydrogenase type-2"/>
    <property type="match status" value="1"/>
</dbReference>
<evidence type="ECO:0000256" key="2">
    <source>
        <dbReference type="ARBA" id="ARBA00023002"/>
    </source>
</evidence>
<protein>
    <submittedName>
        <fullName evidence="5">2,5-dichloro-2,5-cyclohexadiene-1,4-diol dehydrogenase</fullName>
        <ecNumber evidence="5">1.1.1.-</ecNumber>
    </submittedName>
</protein>
<evidence type="ECO:0000313" key="6">
    <source>
        <dbReference type="Proteomes" id="UP000315017"/>
    </source>
</evidence>
<dbReference type="PRINTS" id="PR00080">
    <property type="entry name" value="SDRFAMILY"/>
</dbReference>
<feature type="domain" description="Ketoreductase" evidence="4">
    <location>
        <begin position="6"/>
        <end position="193"/>
    </location>
</feature>
<dbReference type="Pfam" id="PF00106">
    <property type="entry name" value="adh_short"/>
    <property type="match status" value="1"/>
</dbReference>
<keyword evidence="2 5" id="KW-0560">Oxidoreductase</keyword>
<dbReference type="Gene3D" id="3.40.50.720">
    <property type="entry name" value="NAD(P)-binding Rossmann-like Domain"/>
    <property type="match status" value="1"/>
</dbReference>
<evidence type="ECO:0000259" key="4">
    <source>
        <dbReference type="SMART" id="SM00822"/>
    </source>
</evidence>
<dbReference type="PANTHER" id="PTHR43658:SF8">
    <property type="entry name" value="17-BETA-HYDROXYSTEROID DEHYDROGENASE 14-RELATED"/>
    <property type="match status" value="1"/>
</dbReference>
<sequence length="256" mass="26618">MQVKNSTFLVTGGASGLGQGTVRRLARAGANVVIADLNTAAGQAMVDELGADKVVFQSTDVTSAESAQAAVDLAVQRYGGLQGLVNCAGILGASRVLGKEGPHDLALFRRVIEVNLIGTFNMIRLAATAMAQGQPNEEGERGVIVCTASVAAEEGQIGQAAYSASKGGVASMTLPIARELGKHGIRIVSIAPGVFETAMMQAAPTNVRDSLAAQIPFPSRYGRPDEFAQLVQQIAENTYFNGTMIRLDGAIRMGAK</sequence>
<evidence type="ECO:0000313" key="5">
    <source>
        <dbReference type="EMBL" id="QDU30513.1"/>
    </source>
</evidence>
<dbReference type="PANTHER" id="PTHR43658">
    <property type="entry name" value="SHORT-CHAIN DEHYDROGENASE/REDUCTASE"/>
    <property type="match status" value="1"/>
</dbReference>
<dbReference type="EC" id="1.1.1.-" evidence="5"/>
<dbReference type="InterPro" id="IPR057326">
    <property type="entry name" value="KR_dom"/>
</dbReference>
<proteinExistence type="inferred from homology"/>
<dbReference type="Proteomes" id="UP000315017">
    <property type="component" value="Chromosome"/>
</dbReference>
<name>A0A517YJW5_9BACT</name>
<dbReference type="InterPro" id="IPR020904">
    <property type="entry name" value="Sc_DH/Rdtase_CS"/>
</dbReference>
<dbReference type="EMBL" id="CP036274">
    <property type="protein sequence ID" value="QDU30513.1"/>
    <property type="molecule type" value="Genomic_DNA"/>
</dbReference>
<reference evidence="5 6" key="1">
    <citation type="submission" date="2019-02" db="EMBL/GenBank/DDBJ databases">
        <title>Deep-cultivation of Planctomycetes and their phenomic and genomic characterization uncovers novel biology.</title>
        <authorList>
            <person name="Wiegand S."/>
            <person name="Jogler M."/>
            <person name="Boedeker C."/>
            <person name="Pinto D."/>
            <person name="Vollmers J."/>
            <person name="Rivas-Marin E."/>
            <person name="Kohn T."/>
            <person name="Peeters S.H."/>
            <person name="Heuer A."/>
            <person name="Rast P."/>
            <person name="Oberbeckmann S."/>
            <person name="Bunk B."/>
            <person name="Jeske O."/>
            <person name="Meyerdierks A."/>
            <person name="Storesund J.E."/>
            <person name="Kallscheuer N."/>
            <person name="Luecker S."/>
            <person name="Lage O.M."/>
            <person name="Pohl T."/>
            <person name="Merkel B.J."/>
            <person name="Hornburger P."/>
            <person name="Mueller R.-W."/>
            <person name="Bruemmer F."/>
            <person name="Labrenz M."/>
            <person name="Spormann A.M."/>
            <person name="Op den Camp H."/>
            <person name="Overmann J."/>
            <person name="Amann R."/>
            <person name="Jetten M.S.M."/>
            <person name="Mascher T."/>
            <person name="Medema M.H."/>
            <person name="Devos D.P."/>
            <person name="Kaster A.-K."/>
            <person name="Ovreas L."/>
            <person name="Rohde M."/>
            <person name="Galperin M.Y."/>
            <person name="Jogler C."/>
        </authorList>
    </citation>
    <scope>NUCLEOTIDE SEQUENCE [LARGE SCALE GENOMIC DNA]</scope>
    <source>
        <strain evidence="5 6">ETA_A8</strain>
    </source>
</reference>
<dbReference type="OrthoDB" id="266183at2"/>
<gene>
    <name evidence="5" type="primary">linC_2</name>
    <name evidence="5" type="ORF">ETAA8_56580</name>
</gene>
<keyword evidence="6" id="KW-1185">Reference proteome</keyword>
<dbReference type="InterPro" id="IPR036291">
    <property type="entry name" value="NAD(P)-bd_dom_sf"/>
</dbReference>
<organism evidence="5 6">
    <name type="scientific">Anatilimnocola aggregata</name>
    <dbReference type="NCBI Taxonomy" id="2528021"/>
    <lineage>
        <taxon>Bacteria</taxon>
        <taxon>Pseudomonadati</taxon>
        <taxon>Planctomycetota</taxon>
        <taxon>Planctomycetia</taxon>
        <taxon>Pirellulales</taxon>
        <taxon>Pirellulaceae</taxon>
        <taxon>Anatilimnocola</taxon>
    </lineage>
</organism>
<dbReference type="PRINTS" id="PR00081">
    <property type="entry name" value="GDHRDH"/>
</dbReference>
<dbReference type="AlphaFoldDB" id="A0A517YJW5"/>
<dbReference type="GO" id="GO:0016491">
    <property type="term" value="F:oxidoreductase activity"/>
    <property type="evidence" value="ECO:0007669"/>
    <property type="project" value="UniProtKB-KW"/>
</dbReference>
<dbReference type="PROSITE" id="PS00061">
    <property type="entry name" value="ADH_SHORT"/>
    <property type="match status" value="1"/>
</dbReference>